<reference evidence="8" key="1">
    <citation type="submission" date="2025-08" db="UniProtKB">
        <authorList>
            <consortium name="RefSeq"/>
        </authorList>
    </citation>
    <scope>IDENTIFICATION</scope>
    <source>
        <strain evidence="8">11010-0011.00</strain>
        <tissue evidence="8">Whole body</tissue>
    </source>
</reference>
<evidence type="ECO:0000256" key="5">
    <source>
        <dbReference type="ARBA" id="ARBA00023136"/>
    </source>
</evidence>
<keyword evidence="7" id="KW-1185">Reference proteome</keyword>
<name>A0A6J2UID8_DROLE</name>
<comment type="similarity">
    <text evidence="6">Belongs to the insect chemoreceptor superfamily. Gustatory receptor (GR) family.</text>
</comment>
<dbReference type="GO" id="GO:0050909">
    <property type="term" value="P:sensory perception of taste"/>
    <property type="evidence" value="ECO:0007669"/>
    <property type="project" value="InterPro"/>
</dbReference>
<feature type="transmembrane region" description="Helical" evidence="6">
    <location>
        <begin position="111"/>
        <end position="134"/>
    </location>
</feature>
<dbReference type="OrthoDB" id="8016547at2759"/>
<evidence type="ECO:0000313" key="7">
    <source>
        <dbReference type="Proteomes" id="UP000504634"/>
    </source>
</evidence>
<keyword evidence="5 6" id="KW-0472">Membrane</keyword>
<sequence length="348" mass="40555">MAQAMIGDLQDVLKVVFSWECLASTVTYIELCIVLDMNRSRHIQLLLSIQRLDKDMSAIFPHIQWHYEKTRRKYNHGTILINTVFFTLSLVFVFFTVNCTCGFASSLIGAITYSVLTANCGMLGFLHAGFLDLLRVRFRLIVKLLHQLYAQRSDVQRNLEEQELHQRIEKLFEFSKRCSQYLVDVNNVFRFVSIIGIFYDFSVMTCFGYIVLQNIIESKTEATEYVFVSLLIAMHLYKVIVTASYGHLLHREKRNCHQLLNKYETFFECEHLVLVRSLVDSFQHWLKHNDYSATIGAHLRCDVYVIYMVLNAVANYVIILVQLLFQQTSLEGPTHRHVMSKDVEIIKP</sequence>
<keyword evidence="3 6" id="KW-0812">Transmembrane</keyword>
<dbReference type="Pfam" id="PF08395">
    <property type="entry name" value="7tm_7"/>
    <property type="match status" value="1"/>
</dbReference>
<feature type="transmembrane region" description="Helical" evidence="6">
    <location>
        <begin position="188"/>
        <end position="212"/>
    </location>
</feature>
<keyword evidence="6 8" id="KW-0675">Receptor</keyword>
<comment type="subcellular location">
    <subcellularLocation>
        <location evidence="1 6">Cell membrane</location>
        <topology evidence="1 6">Multi-pass membrane protein</topology>
    </subcellularLocation>
</comment>
<keyword evidence="6" id="KW-0807">Transducer</keyword>
<dbReference type="GeneID" id="115633895"/>
<evidence type="ECO:0000256" key="3">
    <source>
        <dbReference type="ARBA" id="ARBA00022692"/>
    </source>
</evidence>
<keyword evidence="2 6" id="KW-1003">Cell membrane</keyword>
<comment type="caution">
    <text evidence="6">Lacks conserved residue(s) required for the propagation of feature annotation.</text>
</comment>
<comment type="function">
    <text evidence="6">Gustatory receptor which mediates acceptance or avoidance behavior, depending on its substrates.</text>
</comment>
<dbReference type="AlphaFoldDB" id="A0A6J2UID8"/>
<evidence type="ECO:0000256" key="6">
    <source>
        <dbReference type="RuleBase" id="RU363108"/>
    </source>
</evidence>
<organism evidence="7 8">
    <name type="scientific">Drosophila lebanonensis</name>
    <name type="common">Fruit fly</name>
    <name type="synonym">Scaptodrosophila lebanonensis</name>
    <dbReference type="NCBI Taxonomy" id="7225"/>
    <lineage>
        <taxon>Eukaryota</taxon>
        <taxon>Metazoa</taxon>
        <taxon>Ecdysozoa</taxon>
        <taxon>Arthropoda</taxon>
        <taxon>Hexapoda</taxon>
        <taxon>Insecta</taxon>
        <taxon>Pterygota</taxon>
        <taxon>Neoptera</taxon>
        <taxon>Endopterygota</taxon>
        <taxon>Diptera</taxon>
        <taxon>Brachycera</taxon>
        <taxon>Muscomorpha</taxon>
        <taxon>Ephydroidea</taxon>
        <taxon>Drosophilidae</taxon>
        <taxon>Scaptodrosophila</taxon>
    </lineage>
</organism>
<feature type="transmembrane region" description="Helical" evidence="6">
    <location>
        <begin position="304"/>
        <end position="325"/>
    </location>
</feature>
<keyword evidence="4 6" id="KW-1133">Transmembrane helix</keyword>
<dbReference type="Proteomes" id="UP000504634">
    <property type="component" value="Unplaced"/>
</dbReference>
<proteinExistence type="inferred from homology"/>
<dbReference type="GO" id="GO:0005886">
    <property type="term" value="C:plasma membrane"/>
    <property type="evidence" value="ECO:0007669"/>
    <property type="project" value="UniProtKB-SubCell"/>
</dbReference>
<dbReference type="GO" id="GO:0007165">
    <property type="term" value="P:signal transduction"/>
    <property type="evidence" value="ECO:0007669"/>
    <property type="project" value="UniProtKB-KW"/>
</dbReference>
<evidence type="ECO:0000256" key="4">
    <source>
        <dbReference type="ARBA" id="ARBA00022989"/>
    </source>
</evidence>
<evidence type="ECO:0000256" key="2">
    <source>
        <dbReference type="ARBA" id="ARBA00022475"/>
    </source>
</evidence>
<accession>A0A6J2UID8</accession>
<protein>
    <recommendedName>
        <fullName evidence="6">Gustatory receptor</fullName>
    </recommendedName>
</protein>
<dbReference type="RefSeq" id="XP_030387263.1">
    <property type="nucleotide sequence ID" value="XM_030531403.1"/>
</dbReference>
<dbReference type="InterPro" id="IPR013604">
    <property type="entry name" value="7TM_chemorcpt"/>
</dbReference>
<feature type="transmembrane region" description="Helical" evidence="6">
    <location>
        <begin position="79"/>
        <end position="105"/>
    </location>
</feature>
<feature type="transmembrane region" description="Helical" evidence="6">
    <location>
        <begin position="224"/>
        <end position="245"/>
    </location>
</feature>
<dbReference type="CTD" id="117345"/>
<gene>
    <name evidence="8" type="primary">LOC115633895</name>
</gene>
<evidence type="ECO:0000256" key="1">
    <source>
        <dbReference type="ARBA" id="ARBA00004651"/>
    </source>
</evidence>
<evidence type="ECO:0000313" key="8">
    <source>
        <dbReference type="RefSeq" id="XP_030387263.1"/>
    </source>
</evidence>